<evidence type="ECO:0008006" key="12">
    <source>
        <dbReference type="Google" id="ProtNLM"/>
    </source>
</evidence>
<evidence type="ECO:0000259" key="6">
    <source>
        <dbReference type="Pfam" id="PF00931"/>
    </source>
</evidence>
<dbReference type="Pfam" id="PF18052">
    <property type="entry name" value="Rx_N"/>
    <property type="match status" value="1"/>
</dbReference>
<dbReference type="FunFam" id="1.10.10.10:FF:000322">
    <property type="entry name" value="Probable disease resistance protein At1g63360"/>
    <property type="match status" value="1"/>
</dbReference>
<dbReference type="GO" id="GO:0006952">
    <property type="term" value="P:defense response"/>
    <property type="evidence" value="ECO:0007669"/>
    <property type="project" value="UniProtKB-KW"/>
</dbReference>
<dbReference type="Pfam" id="PF23559">
    <property type="entry name" value="WHD_DRP"/>
    <property type="match status" value="1"/>
</dbReference>
<dbReference type="InterPro" id="IPR041118">
    <property type="entry name" value="Rx_N"/>
</dbReference>
<evidence type="ECO:0000259" key="8">
    <source>
        <dbReference type="Pfam" id="PF23559"/>
    </source>
</evidence>
<evidence type="ECO:0000256" key="3">
    <source>
        <dbReference type="ARBA" id="ARBA00022741"/>
    </source>
</evidence>
<dbReference type="GO" id="GO:0043531">
    <property type="term" value="F:ADP binding"/>
    <property type="evidence" value="ECO:0007669"/>
    <property type="project" value="InterPro"/>
</dbReference>
<evidence type="ECO:0000313" key="11">
    <source>
        <dbReference type="Proteomes" id="UP001420932"/>
    </source>
</evidence>
<dbReference type="SUPFAM" id="SSF52058">
    <property type="entry name" value="L domain-like"/>
    <property type="match status" value="2"/>
</dbReference>
<dbReference type="PANTHER" id="PTHR36766">
    <property type="entry name" value="PLANT BROAD-SPECTRUM MILDEW RESISTANCE PROTEIN RPW8"/>
    <property type="match status" value="1"/>
</dbReference>
<dbReference type="InterPro" id="IPR058922">
    <property type="entry name" value="WHD_DRP"/>
</dbReference>
<dbReference type="EMBL" id="JBBNAF010000013">
    <property type="protein sequence ID" value="KAK9086490.1"/>
    <property type="molecule type" value="Genomic_DNA"/>
</dbReference>
<evidence type="ECO:0000256" key="2">
    <source>
        <dbReference type="ARBA" id="ARBA00022737"/>
    </source>
</evidence>
<dbReference type="AlphaFoldDB" id="A0AAP0HKV7"/>
<keyword evidence="4" id="KW-0611">Plant defense</keyword>
<comment type="caution">
    <text evidence="10">The sequence shown here is derived from an EMBL/GenBank/DDBJ whole genome shotgun (WGS) entry which is preliminary data.</text>
</comment>
<dbReference type="Pfam" id="PF13855">
    <property type="entry name" value="LRR_8"/>
    <property type="match status" value="1"/>
</dbReference>
<evidence type="ECO:0000256" key="4">
    <source>
        <dbReference type="ARBA" id="ARBA00022821"/>
    </source>
</evidence>
<dbReference type="InterPro" id="IPR001611">
    <property type="entry name" value="Leu-rich_rpt"/>
</dbReference>
<feature type="domain" description="NB-ARC" evidence="6">
    <location>
        <begin position="182"/>
        <end position="354"/>
    </location>
</feature>
<evidence type="ECO:0000313" key="10">
    <source>
        <dbReference type="EMBL" id="KAK9086490.1"/>
    </source>
</evidence>
<dbReference type="Gene3D" id="1.20.5.4130">
    <property type="match status" value="1"/>
</dbReference>
<dbReference type="Pfam" id="PF23598">
    <property type="entry name" value="LRR_14"/>
    <property type="match status" value="1"/>
</dbReference>
<accession>A0AAP0HKV7</accession>
<dbReference type="InterPro" id="IPR003591">
    <property type="entry name" value="Leu-rich_rpt_typical-subtyp"/>
</dbReference>
<protein>
    <recommendedName>
        <fullName evidence="12">NB-ARC domain-containing protein</fullName>
    </recommendedName>
</protein>
<dbReference type="PRINTS" id="PR00364">
    <property type="entry name" value="DISEASERSIST"/>
</dbReference>
<keyword evidence="5" id="KW-0067">ATP-binding</keyword>
<dbReference type="Proteomes" id="UP001420932">
    <property type="component" value="Unassembled WGS sequence"/>
</dbReference>
<dbReference type="SMART" id="SM00369">
    <property type="entry name" value="LRR_TYP"/>
    <property type="match status" value="6"/>
</dbReference>
<dbReference type="InterPro" id="IPR027417">
    <property type="entry name" value="P-loop_NTPase"/>
</dbReference>
<name>A0AAP0HKV7_9MAGN</name>
<keyword evidence="3" id="KW-0547">Nucleotide-binding</keyword>
<dbReference type="InterPro" id="IPR036388">
    <property type="entry name" value="WH-like_DNA-bd_sf"/>
</dbReference>
<organism evidence="10 11">
    <name type="scientific">Stephania yunnanensis</name>
    <dbReference type="NCBI Taxonomy" id="152371"/>
    <lineage>
        <taxon>Eukaryota</taxon>
        <taxon>Viridiplantae</taxon>
        <taxon>Streptophyta</taxon>
        <taxon>Embryophyta</taxon>
        <taxon>Tracheophyta</taxon>
        <taxon>Spermatophyta</taxon>
        <taxon>Magnoliopsida</taxon>
        <taxon>Ranunculales</taxon>
        <taxon>Menispermaceae</taxon>
        <taxon>Menispermoideae</taxon>
        <taxon>Cissampelideae</taxon>
        <taxon>Stephania</taxon>
    </lineage>
</organism>
<dbReference type="Gene3D" id="3.80.10.10">
    <property type="entry name" value="Ribonuclease Inhibitor"/>
    <property type="match status" value="4"/>
</dbReference>
<dbReference type="InterPro" id="IPR042197">
    <property type="entry name" value="Apaf_helical"/>
</dbReference>
<dbReference type="GO" id="GO:0005524">
    <property type="term" value="F:ATP binding"/>
    <property type="evidence" value="ECO:0007669"/>
    <property type="project" value="UniProtKB-KW"/>
</dbReference>
<keyword evidence="2" id="KW-0677">Repeat</keyword>
<keyword evidence="1" id="KW-0433">Leucine-rich repeat</keyword>
<proteinExistence type="predicted"/>
<gene>
    <name evidence="10" type="ORF">Syun_028884</name>
</gene>
<feature type="domain" description="Disease resistance protein winged helix" evidence="8">
    <location>
        <begin position="446"/>
        <end position="515"/>
    </location>
</feature>
<dbReference type="FunFam" id="3.40.50.300:FF:001091">
    <property type="entry name" value="Probable disease resistance protein At1g61300"/>
    <property type="match status" value="1"/>
</dbReference>
<evidence type="ECO:0000256" key="1">
    <source>
        <dbReference type="ARBA" id="ARBA00022614"/>
    </source>
</evidence>
<evidence type="ECO:0000259" key="9">
    <source>
        <dbReference type="Pfam" id="PF23598"/>
    </source>
</evidence>
<dbReference type="Gene3D" id="3.40.50.300">
    <property type="entry name" value="P-loop containing nucleotide triphosphate hydrolases"/>
    <property type="match status" value="1"/>
</dbReference>
<keyword evidence="11" id="KW-1185">Reference proteome</keyword>
<dbReference type="SUPFAM" id="SSF52540">
    <property type="entry name" value="P-loop containing nucleoside triphosphate hydrolases"/>
    <property type="match status" value="1"/>
</dbReference>
<dbReference type="InterPro" id="IPR055414">
    <property type="entry name" value="LRR_R13L4/SHOC2-like"/>
</dbReference>
<evidence type="ECO:0000259" key="7">
    <source>
        <dbReference type="Pfam" id="PF18052"/>
    </source>
</evidence>
<dbReference type="InterPro" id="IPR032675">
    <property type="entry name" value="LRR_dom_sf"/>
</dbReference>
<feature type="domain" description="Disease resistance R13L4/SHOC-2-like LRR" evidence="9">
    <location>
        <begin position="731"/>
        <end position="978"/>
    </location>
</feature>
<dbReference type="Pfam" id="PF00931">
    <property type="entry name" value="NB-ARC"/>
    <property type="match status" value="1"/>
</dbReference>
<feature type="domain" description="Disease resistance N-terminal" evidence="7">
    <location>
        <begin position="6"/>
        <end position="77"/>
    </location>
</feature>
<reference evidence="10 11" key="1">
    <citation type="submission" date="2024-01" db="EMBL/GenBank/DDBJ databases">
        <title>Genome assemblies of Stephania.</title>
        <authorList>
            <person name="Yang L."/>
        </authorList>
    </citation>
    <scope>NUCLEOTIDE SEQUENCE [LARGE SCALE GENOMIC DNA]</scope>
    <source>
        <strain evidence="10">YNDBR</strain>
        <tissue evidence="10">Leaf</tissue>
    </source>
</reference>
<evidence type="ECO:0000256" key="5">
    <source>
        <dbReference type="ARBA" id="ARBA00022840"/>
    </source>
</evidence>
<dbReference type="InterPro" id="IPR002182">
    <property type="entry name" value="NB-ARC"/>
</dbReference>
<dbReference type="PANTHER" id="PTHR36766:SF40">
    <property type="entry name" value="DISEASE RESISTANCE PROTEIN RGA3"/>
    <property type="match status" value="1"/>
</dbReference>
<dbReference type="Gene3D" id="1.10.8.430">
    <property type="entry name" value="Helical domain of apoptotic protease-activating factors"/>
    <property type="match status" value="1"/>
</dbReference>
<sequence length="1138" mass="129159">MAELVLKPVADFLISLAKTEVGLSWGVKNEVRMLSSALTTIGAVVADAELKQLNNKPIQQWLIKLQHAAYDAQDVFLDLTIDEPELLQPDPTAENCCNSVWISCLSLFMQLTRLVPHYMIANKIKPVRERFDRIVNEMSNFGLIERAVDHVEGASMIPHQSISEDRVTSSASAEPHMYGRDADKENIIKMLLQNVDNEHGLSVCPILGIGGLGKTTLAQFVCKDDRVKNHFHVQIWVCVSDHFNVKRLLKEIVEIVTKSRFDHDNLDVIRGGVVEQLRGKRFLLVLDDVWSDKQDVWNMLKDPLTTGAKGSSIIVTTRLKTVASITKTISAPYQLDGLSEDDCWSLFTFYAFEAGKESDNPNLVTIGKEIIKKCGRLPLAAKALGSMLRFKIEERHWREVRDSEIWELDEEEGSGRQLPKILPALRLSYNNLSARARQCFAYCCFFPKDYKMRKEELVYIWLANGLLEFKNKEPKDVGEDVFGELLLHSFFQDMEENEEGKIETVKIHDLMHDLASAVMKSEYLHIEVKVGMSINSSIEDDEIRPRHVSIIVLPSSSEFSSVDVSSIHRFLSSHQCHLRTFFLFLNEDKGMPYSCDVISVVSGLKNLRALRVESWNAEISTLPLSFGDKLKFLRYLNLRGCGLSSLHGESFRGMKNLQILDLSENESLETLPDSMGEYMEHLKHLNLSGCGLSSLHAELFRGMKNLQIFDLSRNKSLETLPDSMGEYMEHLKHLNLNGCGLSSMHAESFLGMKKLQFLDLSRNSKFMETIADSIGNLEQLRHLNLSGNKGLKVLPESLGNLTKLETLKLNSCWTLITLPQSTSKLCSLKRLENEDCYNLRGMPNGVGEGLSRLEKLSMWVWGSEESENIEGLRGLSLLAGSLCIRIKGLSKEDDATLRDGEEVLTNKTNLSKLDIWFSYNGGDNVPSSSEQELRILKPPSNIESLSIHWYKGRRFPEWMEMRDPHSSSSSFPRLRTIQLKSIWNLEEWVLNWRHKEECLPALQRLDIEKCKGLKGLPKVLGNLATLKSLYVYHCEKLVSVPQLIFLESLSIWKCSELMSMPQLELMTSLKGLTISECPKLKFVFHGLRRLTSLQYLDIRGCPRVVIPKEELDPLVALRGPSFLKRIDKKLIHEDSTTT</sequence>
<dbReference type="GO" id="GO:0051707">
    <property type="term" value="P:response to other organism"/>
    <property type="evidence" value="ECO:0007669"/>
    <property type="project" value="UniProtKB-ARBA"/>
</dbReference>
<dbReference type="Gene3D" id="1.10.10.10">
    <property type="entry name" value="Winged helix-like DNA-binding domain superfamily/Winged helix DNA-binding domain"/>
    <property type="match status" value="1"/>
</dbReference>